<dbReference type="SUPFAM" id="SSF56801">
    <property type="entry name" value="Acetyl-CoA synthetase-like"/>
    <property type="match status" value="1"/>
</dbReference>
<dbReference type="InterPro" id="IPR020845">
    <property type="entry name" value="AMP-binding_CS"/>
</dbReference>
<dbReference type="PROSITE" id="PS00012">
    <property type="entry name" value="PHOSPHOPANTETHEINE"/>
    <property type="match status" value="1"/>
</dbReference>
<dbReference type="InterPro" id="IPR000873">
    <property type="entry name" value="AMP-dep_synth/lig_dom"/>
</dbReference>
<dbReference type="InterPro" id="IPR045851">
    <property type="entry name" value="AMP-bd_C_sf"/>
</dbReference>
<dbReference type="PANTHER" id="PTHR45527:SF1">
    <property type="entry name" value="FATTY ACID SYNTHASE"/>
    <property type="match status" value="1"/>
</dbReference>
<dbReference type="SUPFAM" id="SSF52777">
    <property type="entry name" value="CoA-dependent acyltransferases"/>
    <property type="match status" value="2"/>
</dbReference>
<dbReference type="Pfam" id="PF00668">
    <property type="entry name" value="Condensation"/>
    <property type="match status" value="1"/>
</dbReference>
<dbReference type="RefSeq" id="WP_038490109.1">
    <property type="nucleotide sequence ID" value="NZ_BCTH01000070.1"/>
</dbReference>
<dbReference type="Gene3D" id="3.30.300.30">
    <property type="match status" value="1"/>
</dbReference>
<dbReference type="NCBIfam" id="TIGR01733">
    <property type="entry name" value="AA-adenyl-dom"/>
    <property type="match status" value="1"/>
</dbReference>
<comment type="cofactor">
    <cofactor evidence="1">
        <name>pantetheine 4'-phosphate</name>
        <dbReference type="ChEBI" id="CHEBI:47942"/>
    </cofactor>
</comment>
<keyword evidence="6" id="KW-1185">Reference proteome</keyword>
<dbReference type="Proteomes" id="UP000027604">
    <property type="component" value="Chromosome I"/>
</dbReference>
<dbReference type="eggNOG" id="COG1020">
    <property type="taxonomic scope" value="Bacteria"/>
</dbReference>
<dbReference type="GO" id="GO:0005737">
    <property type="term" value="C:cytoplasm"/>
    <property type="evidence" value="ECO:0007669"/>
    <property type="project" value="TreeGrafter"/>
</dbReference>
<dbReference type="InterPro" id="IPR001242">
    <property type="entry name" value="Condensation_dom"/>
</dbReference>
<evidence type="ECO:0000313" key="5">
    <source>
        <dbReference type="EMBL" id="CDG82041.1"/>
    </source>
</evidence>
<dbReference type="AlphaFoldDB" id="W0V2D9"/>
<sequence>MRITLPSTYQYRFWLEWSLNPASSAYTTPLVFRLSGNLQQEALRQALDAFVHDYDEGCRSIFKADGEQLLRHVAEKVDVAIEFVDASAEARRGQLAEQATQQWIANKTSEVFALDHAPLFRFSLRRIADQQHILVLAFPHIISDAFSAAYIIQCLALLYNHYAAGGPLPVTERADFSDYLALEAQYLDSPQQRQDIAYWRNALEGRQLGVALPSPGAEQEGGWSSHRFALDAGTLAALKSSTKQNRTTLFLVMSSLYAVTLARVYDLNNFIVTYPVNMRPRGFKGASGCYVNNLPMWVALQRGQTLAEVVAQITAQRGQSKLHQQLSLTEMVAALRGAGALAETTIFNVSISEAFFVQDAPITFDGLGAELLPVSSNERPFDLNLAYQVTDDGIALNIEFNRARMSGEQAAAFAASFELVVAAYLREEASGVYAIEVQPVAQRALLEQYWRGADSTADGLNWVERFIAQAARTPDARALGFGGEWLSYRELDEQSARLAAYLRQRGVAAHALVGLCCVRSIEMVLGIVAILRAGAAYVPLDPEAPPERIRQIVSDGGLSVLLTQADCPPHLAGLGLATYAIGDRGQWCSSEPLEYQPIHPDSLAYVIYTSGSTGTPKGVANTHRALINRLDWHGTLLEPGKAPRVLQKTPYYFDVSVWEFLWPLQNGFELLVAPPAIHKDPQALQTLMLEQNIGVVHFVPSMLSAFLDALDGEGAHDFPHLQLVVCSGEALYAEQADLFYRKLPDCRLYNLYGPTEAAIDVSSWACLPSSTATLACVPIGRPIDNVALYVLDSNFDPCPLGVRGMLYIGGAGLARGYVGRADLTAEHFMPDPYAAHAGARMYRSGDLATLDENGVIHYLGRLDEQIKINGNRIELREVEACLLAFPGVALCAVVPVEIDGRIRQLHAYVETVRDTSGWHPEHLHDHVAACLPDYMRPQHIEVLDSMPMLPTGKIDRGRLRRTSMPDDRQAAPPERAMTTFQSEVASEWAAVLKTTQIVYNDNFFMLGGSSIQVIQMTGRINRRYGLLLSPQALFASPRLNDYCTDVLMAIAMDAKQQHRLESLFQQLAPEEMDALLKIVSPSGVSV</sequence>
<dbReference type="Gene3D" id="3.30.559.10">
    <property type="entry name" value="Chloramphenicol acetyltransferase-like domain"/>
    <property type="match status" value="1"/>
</dbReference>
<dbReference type="EMBL" id="HG322949">
    <property type="protein sequence ID" value="CDG82041.1"/>
    <property type="molecule type" value="Genomic_DNA"/>
</dbReference>
<keyword evidence="3" id="KW-0597">Phosphoprotein</keyword>
<dbReference type="PROSITE" id="PS50075">
    <property type="entry name" value="CARRIER"/>
    <property type="match status" value="1"/>
</dbReference>
<dbReference type="Gene3D" id="3.30.559.30">
    <property type="entry name" value="Nonribosomal peptide synthetase, condensation domain"/>
    <property type="match status" value="1"/>
</dbReference>
<protein>
    <submittedName>
        <fullName evidence="5">PKS-NRPS ORF 1</fullName>
    </submittedName>
</protein>
<dbReference type="KEGG" id="jag:GJA_1388"/>
<gene>
    <name evidence="5" type="ORF">GJA_1388</name>
</gene>
<dbReference type="Gene3D" id="3.40.50.980">
    <property type="match status" value="2"/>
</dbReference>
<keyword evidence="2" id="KW-0596">Phosphopantetheine</keyword>
<name>W0V2D9_9BURK</name>
<dbReference type="PATRIC" id="fig|1349767.4.peg.3091"/>
<dbReference type="InterPro" id="IPR010071">
    <property type="entry name" value="AA_adenyl_dom"/>
</dbReference>
<dbReference type="GO" id="GO:0003824">
    <property type="term" value="F:catalytic activity"/>
    <property type="evidence" value="ECO:0007669"/>
    <property type="project" value="InterPro"/>
</dbReference>
<evidence type="ECO:0000256" key="1">
    <source>
        <dbReference type="ARBA" id="ARBA00001957"/>
    </source>
</evidence>
<dbReference type="Pfam" id="PF00550">
    <property type="entry name" value="PP-binding"/>
    <property type="match status" value="1"/>
</dbReference>
<evidence type="ECO:0000259" key="4">
    <source>
        <dbReference type="PROSITE" id="PS50075"/>
    </source>
</evidence>
<feature type="domain" description="Carrier" evidence="4">
    <location>
        <begin position="975"/>
        <end position="1050"/>
    </location>
</feature>
<dbReference type="STRING" id="1349767.GJA_1388"/>
<dbReference type="GO" id="GO:0044550">
    <property type="term" value="P:secondary metabolite biosynthetic process"/>
    <property type="evidence" value="ECO:0007669"/>
    <property type="project" value="TreeGrafter"/>
</dbReference>
<dbReference type="GO" id="GO:0031177">
    <property type="term" value="F:phosphopantetheine binding"/>
    <property type="evidence" value="ECO:0007669"/>
    <property type="project" value="TreeGrafter"/>
</dbReference>
<reference evidence="5 6" key="1">
    <citation type="journal article" date="2015" name="Genome Announc.">
        <title>Genome Sequence of Mushroom Soft-Rot Pathogen Janthinobacterium agaricidamnosum.</title>
        <authorList>
            <person name="Graupner K."/>
            <person name="Lackner G."/>
            <person name="Hertweck C."/>
        </authorList>
    </citation>
    <scope>NUCLEOTIDE SEQUENCE [LARGE SCALE GENOMIC DNA]</scope>
    <source>
        <strain evidence="6">NBRC 102515 / DSM 9628</strain>
    </source>
</reference>
<accession>W0V2D9</accession>
<dbReference type="Gene3D" id="1.10.1200.10">
    <property type="entry name" value="ACP-like"/>
    <property type="match status" value="1"/>
</dbReference>
<dbReference type="InterPro" id="IPR025110">
    <property type="entry name" value="AMP-bd_C"/>
</dbReference>
<dbReference type="Gene3D" id="2.30.38.10">
    <property type="entry name" value="Luciferase, Domain 3"/>
    <property type="match status" value="1"/>
</dbReference>
<evidence type="ECO:0000256" key="2">
    <source>
        <dbReference type="ARBA" id="ARBA00022450"/>
    </source>
</evidence>
<organism evidence="5 6">
    <name type="scientific">Janthinobacterium agaricidamnosum NBRC 102515 = DSM 9628</name>
    <dbReference type="NCBI Taxonomy" id="1349767"/>
    <lineage>
        <taxon>Bacteria</taxon>
        <taxon>Pseudomonadati</taxon>
        <taxon>Pseudomonadota</taxon>
        <taxon>Betaproteobacteria</taxon>
        <taxon>Burkholderiales</taxon>
        <taxon>Oxalobacteraceae</taxon>
        <taxon>Janthinobacterium</taxon>
    </lineage>
</organism>
<evidence type="ECO:0000256" key="3">
    <source>
        <dbReference type="ARBA" id="ARBA00022553"/>
    </source>
</evidence>
<dbReference type="Pfam" id="PF00501">
    <property type="entry name" value="AMP-binding"/>
    <property type="match status" value="1"/>
</dbReference>
<dbReference type="InterPro" id="IPR009081">
    <property type="entry name" value="PP-bd_ACP"/>
</dbReference>
<dbReference type="PANTHER" id="PTHR45527">
    <property type="entry name" value="NONRIBOSOMAL PEPTIDE SYNTHETASE"/>
    <property type="match status" value="1"/>
</dbReference>
<proteinExistence type="predicted"/>
<dbReference type="InterPro" id="IPR023213">
    <property type="entry name" value="CAT-like_dom_sf"/>
</dbReference>
<dbReference type="PROSITE" id="PS00455">
    <property type="entry name" value="AMP_BINDING"/>
    <property type="match status" value="1"/>
</dbReference>
<dbReference type="InterPro" id="IPR006162">
    <property type="entry name" value="Ppantetheine_attach_site"/>
</dbReference>
<dbReference type="InterPro" id="IPR036736">
    <property type="entry name" value="ACP-like_sf"/>
</dbReference>
<dbReference type="HOGENOM" id="CLU_000022_2_4_4"/>
<dbReference type="SUPFAM" id="SSF47336">
    <property type="entry name" value="ACP-like"/>
    <property type="match status" value="1"/>
</dbReference>
<dbReference type="FunFam" id="3.40.50.12780:FF:000012">
    <property type="entry name" value="Non-ribosomal peptide synthetase"/>
    <property type="match status" value="1"/>
</dbReference>
<dbReference type="CDD" id="cd05930">
    <property type="entry name" value="A_NRPS"/>
    <property type="match status" value="1"/>
</dbReference>
<dbReference type="Pfam" id="PF13193">
    <property type="entry name" value="AMP-binding_C"/>
    <property type="match status" value="1"/>
</dbReference>
<dbReference type="GO" id="GO:0043041">
    <property type="term" value="P:amino acid activation for nonribosomal peptide biosynthetic process"/>
    <property type="evidence" value="ECO:0007669"/>
    <property type="project" value="TreeGrafter"/>
</dbReference>
<evidence type="ECO:0000313" key="6">
    <source>
        <dbReference type="Proteomes" id="UP000027604"/>
    </source>
</evidence>
<dbReference type="OrthoDB" id="8824838at2"/>
<dbReference type="FunFam" id="3.40.50.980:FF:000001">
    <property type="entry name" value="Non-ribosomal peptide synthetase"/>
    <property type="match status" value="1"/>
</dbReference>